<dbReference type="RefSeq" id="WP_126612763.1">
    <property type="nucleotide sequence ID" value="NZ_CP034562.1"/>
</dbReference>
<keyword evidence="6" id="KW-0694">RNA-binding</keyword>
<dbReference type="GO" id="GO:1990904">
    <property type="term" value="C:ribonucleoprotein complex"/>
    <property type="evidence" value="ECO:0007669"/>
    <property type="project" value="UniProtKB-KW"/>
</dbReference>
<keyword evidence="6" id="KW-0699">rRNA-binding</keyword>
<dbReference type="KEGG" id="fll:EI427_06220"/>
<keyword evidence="2 6" id="KW-0689">Ribosomal protein</keyword>
<dbReference type="GO" id="GO:0070181">
    <property type="term" value="F:small ribosomal subunit rRNA binding"/>
    <property type="evidence" value="ECO:0007669"/>
    <property type="project" value="TreeGrafter"/>
</dbReference>
<comment type="function">
    <text evidence="4 6">Binds together with bS18 to 16S ribosomal RNA.</text>
</comment>
<dbReference type="InterPro" id="IPR000529">
    <property type="entry name" value="Ribosomal_bS6"/>
</dbReference>
<evidence type="ECO:0000256" key="1">
    <source>
        <dbReference type="ARBA" id="ARBA00009512"/>
    </source>
</evidence>
<name>A0A3S9P0Z5_9BACT</name>
<dbReference type="Proteomes" id="UP000267268">
    <property type="component" value="Chromosome 1"/>
</dbReference>
<protein>
    <recommendedName>
        <fullName evidence="5 6">Small ribosomal subunit protein bS6</fullName>
    </recommendedName>
</protein>
<dbReference type="OrthoDB" id="9812702at2"/>
<gene>
    <name evidence="6" type="primary">rpsF</name>
    <name evidence="7" type="ORF">EI427_06220</name>
</gene>
<dbReference type="PANTHER" id="PTHR21011:SF1">
    <property type="entry name" value="SMALL RIBOSOMAL SUBUNIT PROTEIN BS6M"/>
    <property type="match status" value="1"/>
</dbReference>
<dbReference type="NCBIfam" id="TIGR00166">
    <property type="entry name" value="S6"/>
    <property type="match status" value="1"/>
</dbReference>
<reference evidence="7 8" key="1">
    <citation type="submission" date="2018-12" db="EMBL/GenBank/DDBJ databases">
        <title>Flammeovirga pectinis sp. nov., isolated from the gut of the Korean scallop, Patinopecten yessoensis.</title>
        <authorList>
            <person name="Bae J.-W."/>
            <person name="Jeong Y.-S."/>
            <person name="Kang W."/>
        </authorList>
    </citation>
    <scope>NUCLEOTIDE SEQUENCE [LARGE SCALE GENOMIC DNA]</scope>
    <source>
        <strain evidence="7 8">L12M1</strain>
    </source>
</reference>
<dbReference type="CDD" id="cd00473">
    <property type="entry name" value="bS6"/>
    <property type="match status" value="1"/>
</dbReference>
<evidence type="ECO:0000256" key="6">
    <source>
        <dbReference type="HAMAP-Rule" id="MF_00360"/>
    </source>
</evidence>
<dbReference type="InterPro" id="IPR020814">
    <property type="entry name" value="Ribosomal_S6_plastid/chlpt"/>
</dbReference>
<evidence type="ECO:0000256" key="4">
    <source>
        <dbReference type="ARBA" id="ARBA00035104"/>
    </source>
</evidence>
<dbReference type="PANTHER" id="PTHR21011">
    <property type="entry name" value="MITOCHONDRIAL 28S RIBOSOMAL PROTEIN S6"/>
    <property type="match status" value="1"/>
</dbReference>
<evidence type="ECO:0000313" key="8">
    <source>
        <dbReference type="Proteomes" id="UP000267268"/>
    </source>
</evidence>
<dbReference type="GO" id="GO:0005840">
    <property type="term" value="C:ribosome"/>
    <property type="evidence" value="ECO:0007669"/>
    <property type="project" value="UniProtKB-KW"/>
</dbReference>
<keyword evidence="3 6" id="KW-0687">Ribonucleoprotein</keyword>
<dbReference type="EMBL" id="CP034562">
    <property type="protein sequence ID" value="AZQ61846.1"/>
    <property type="molecule type" value="Genomic_DNA"/>
</dbReference>
<dbReference type="GO" id="GO:0005737">
    <property type="term" value="C:cytoplasm"/>
    <property type="evidence" value="ECO:0007669"/>
    <property type="project" value="UniProtKB-ARBA"/>
</dbReference>
<dbReference type="InterPro" id="IPR035980">
    <property type="entry name" value="Ribosomal_bS6_sf"/>
</dbReference>
<dbReference type="HAMAP" id="MF_00360">
    <property type="entry name" value="Ribosomal_bS6"/>
    <property type="match status" value="1"/>
</dbReference>
<proteinExistence type="inferred from homology"/>
<evidence type="ECO:0000313" key="7">
    <source>
        <dbReference type="EMBL" id="AZQ61846.1"/>
    </source>
</evidence>
<accession>A0A3S9P0Z5</accession>
<dbReference type="Pfam" id="PF01250">
    <property type="entry name" value="Ribosomal_S6"/>
    <property type="match status" value="1"/>
</dbReference>
<evidence type="ECO:0000256" key="5">
    <source>
        <dbReference type="ARBA" id="ARBA00035294"/>
    </source>
</evidence>
<comment type="similarity">
    <text evidence="1 6">Belongs to the bacterial ribosomal protein bS6 family.</text>
</comment>
<evidence type="ECO:0000256" key="3">
    <source>
        <dbReference type="ARBA" id="ARBA00023274"/>
    </source>
</evidence>
<evidence type="ECO:0000256" key="2">
    <source>
        <dbReference type="ARBA" id="ARBA00022980"/>
    </source>
</evidence>
<keyword evidence="8" id="KW-1185">Reference proteome</keyword>
<dbReference type="Gene3D" id="3.30.70.60">
    <property type="match status" value="1"/>
</dbReference>
<dbReference type="GO" id="GO:0003735">
    <property type="term" value="F:structural constituent of ribosome"/>
    <property type="evidence" value="ECO:0007669"/>
    <property type="project" value="InterPro"/>
</dbReference>
<dbReference type="InterPro" id="IPR014717">
    <property type="entry name" value="Transl_elong_EF1B/ribsomal_bS6"/>
</dbReference>
<dbReference type="AlphaFoldDB" id="A0A3S9P0Z5"/>
<dbReference type="GO" id="GO:0006412">
    <property type="term" value="P:translation"/>
    <property type="evidence" value="ECO:0007669"/>
    <property type="project" value="UniProtKB-UniRule"/>
</dbReference>
<organism evidence="7 8">
    <name type="scientific">Flammeovirga pectinis</name>
    <dbReference type="NCBI Taxonomy" id="2494373"/>
    <lineage>
        <taxon>Bacteria</taxon>
        <taxon>Pseudomonadati</taxon>
        <taxon>Bacteroidota</taxon>
        <taxon>Cytophagia</taxon>
        <taxon>Cytophagales</taxon>
        <taxon>Flammeovirgaceae</taxon>
        <taxon>Flammeovirga</taxon>
    </lineage>
</organism>
<dbReference type="SUPFAM" id="SSF54995">
    <property type="entry name" value="Ribosomal protein S6"/>
    <property type="match status" value="1"/>
</dbReference>
<sequence length="122" mass="14024">MALKHYEVVFIVTPVLSDSETTEAIAKFENHLKEASADVYSSEDMGLRKLAYAIDKKSTGHYHLFEFKADPSIIAKFELELKRDENILRFLTVSLDKHGVAFNERRRNGEWSKKSETEEKSA</sequence>